<dbReference type="Proteomes" id="UP000269157">
    <property type="component" value="Unassembled WGS sequence"/>
</dbReference>
<evidence type="ECO:0000313" key="1">
    <source>
        <dbReference type="EMBL" id="RLJ51577.1"/>
    </source>
</evidence>
<proteinExistence type="predicted"/>
<accession>A0A497W8Q5</accession>
<keyword evidence="2" id="KW-1185">Reference proteome</keyword>
<name>A0A497W8Q5_9RHOB</name>
<reference evidence="1 2" key="1">
    <citation type="submission" date="2018-10" db="EMBL/GenBank/DDBJ databases">
        <title>Genomic Encyclopedia of Archaeal and Bacterial Type Strains, Phase II (KMG-II): from individual species to whole genera.</title>
        <authorList>
            <person name="Goeker M."/>
        </authorList>
    </citation>
    <scope>NUCLEOTIDE SEQUENCE [LARGE SCALE GENOMIC DNA]</scope>
    <source>
        <strain evidence="1 2">DSM 29466</strain>
    </source>
</reference>
<evidence type="ECO:0000313" key="2">
    <source>
        <dbReference type="Proteomes" id="UP000269157"/>
    </source>
</evidence>
<dbReference type="AlphaFoldDB" id="A0A497W8Q5"/>
<protein>
    <submittedName>
        <fullName evidence="1">Uncharacterized protein</fullName>
    </submittedName>
</protein>
<organism evidence="1 2">
    <name type="scientific">Litoreibacter meonggei</name>
    <dbReference type="NCBI Taxonomy" id="1049199"/>
    <lineage>
        <taxon>Bacteria</taxon>
        <taxon>Pseudomonadati</taxon>
        <taxon>Pseudomonadota</taxon>
        <taxon>Alphaproteobacteria</taxon>
        <taxon>Rhodobacterales</taxon>
        <taxon>Roseobacteraceae</taxon>
        <taxon>Litoreibacter</taxon>
    </lineage>
</organism>
<gene>
    <name evidence="1" type="ORF">BCF46_1791</name>
</gene>
<comment type="caution">
    <text evidence="1">The sequence shown here is derived from an EMBL/GenBank/DDBJ whole genome shotgun (WGS) entry which is preliminary data.</text>
</comment>
<dbReference type="EMBL" id="RCCE01000003">
    <property type="protein sequence ID" value="RLJ51577.1"/>
    <property type="molecule type" value="Genomic_DNA"/>
</dbReference>
<sequence length="39" mass="4227">MSSIVKSDTSILGAASYIEEIVGTASDRKVLIESCEPYY</sequence>